<gene>
    <name evidence="1" type="ORF">Ga0074812_1439</name>
</gene>
<keyword evidence="2" id="KW-1185">Reference proteome</keyword>
<proteinExistence type="predicted"/>
<accession>A0A0S4QY78</accession>
<name>A0A0S4QY78_9ACTN</name>
<sequence>MAPDQVSAAVARRGTGEHVLTGLFLTRKDVSSARQVTFIDP</sequence>
<dbReference type="EMBL" id="FAOZ01000043">
    <property type="protein sequence ID" value="CUU60593.1"/>
    <property type="molecule type" value="Genomic_DNA"/>
</dbReference>
<evidence type="ECO:0000313" key="2">
    <source>
        <dbReference type="Proteomes" id="UP000198802"/>
    </source>
</evidence>
<organism evidence="1 2">
    <name type="scientific">Parafrankia irregularis</name>
    <dbReference type="NCBI Taxonomy" id="795642"/>
    <lineage>
        <taxon>Bacteria</taxon>
        <taxon>Bacillati</taxon>
        <taxon>Actinomycetota</taxon>
        <taxon>Actinomycetes</taxon>
        <taxon>Frankiales</taxon>
        <taxon>Frankiaceae</taxon>
        <taxon>Parafrankia</taxon>
    </lineage>
</organism>
<reference evidence="2" key="1">
    <citation type="submission" date="2015-11" db="EMBL/GenBank/DDBJ databases">
        <authorList>
            <person name="Varghese N."/>
        </authorList>
    </citation>
    <scope>NUCLEOTIDE SEQUENCE [LARGE SCALE GENOMIC DNA]</scope>
    <source>
        <strain evidence="2">DSM 45899</strain>
    </source>
</reference>
<dbReference type="Proteomes" id="UP000198802">
    <property type="component" value="Unassembled WGS sequence"/>
</dbReference>
<protein>
    <submittedName>
        <fullName evidence="1">Uncharacterized protein</fullName>
    </submittedName>
</protein>
<dbReference type="AlphaFoldDB" id="A0A0S4QY78"/>
<evidence type="ECO:0000313" key="1">
    <source>
        <dbReference type="EMBL" id="CUU60593.1"/>
    </source>
</evidence>